<evidence type="ECO:0000313" key="2">
    <source>
        <dbReference type="EMBL" id="CAD2213279.1"/>
    </source>
</evidence>
<keyword evidence="1" id="KW-0175">Coiled coil</keyword>
<evidence type="ECO:0000313" key="3">
    <source>
        <dbReference type="Proteomes" id="UP000515908"/>
    </source>
</evidence>
<organism evidence="2 3">
    <name type="scientific">Angomonas deanei</name>
    <dbReference type="NCBI Taxonomy" id="59799"/>
    <lineage>
        <taxon>Eukaryota</taxon>
        <taxon>Discoba</taxon>
        <taxon>Euglenozoa</taxon>
        <taxon>Kinetoplastea</taxon>
        <taxon>Metakinetoplastina</taxon>
        <taxon>Trypanosomatida</taxon>
        <taxon>Trypanosomatidae</taxon>
        <taxon>Strigomonadinae</taxon>
        <taxon>Angomonas</taxon>
    </lineage>
</organism>
<evidence type="ECO:0000256" key="1">
    <source>
        <dbReference type="SAM" id="Coils"/>
    </source>
</evidence>
<sequence length="524" mass="58465">MSLQLCASCRHAYPPSVLRKSSFTENIGDRLGAITSGLAQLKGGSPEEVHQIQQLRIEVQSLCSSIHEEFEELNKKINNQEEQASRKEKYAEAKGGSEDDKYFMASRTSATMMNSSSGEPSGAYRPTFNNSVQSYNMKKMTLAFDLVSASIYRLLESLAVQTRADTALVWLRPSGFVAVELIAPFVVGRDMSKLLRSAPYRVPESSIPCAVGSTGIAVNIKPREKCRDPRSTDEIPLLELIEKSNAAQLVAPVFSKGGELDRTVLAVVHLIGSPRFPFPFNKRNEDTTVQAASLLTTLISSHYEVMIGDWTNRFYDPSVLQTTSSYRADLDMRSDEKGMDDFSVPPTLIYRCTNDRVGEFDPREASKALRQSMTKSAAPLAPLAGVKDLHRHATTMENNWSSAVQYTSRLEGMIGTLKEEQLMTEVGEIRQQRDKLDSTNAKREQERIRHQNAIHQDLKEEEPVPPVPPIPLEEKEEAFIPEEVQLSARTNTSRTTIQADQVDELEFLALQRLKDLGVDTSAFT</sequence>
<feature type="coiled-coil region" evidence="1">
    <location>
        <begin position="63"/>
        <end position="90"/>
    </location>
</feature>
<feature type="coiled-coil region" evidence="1">
    <location>
        <begin position="429"/>
        <end position="461"/>
    </location>
</feature>
<reference evidence="2 3" key="1">
    <citation type="submission" date="2020-08" db="EMBL/GenBank/DDBJ databases">
        <authorList>
            <person name="Newling K."/>
            <person name="Davey J."/>
            <person name="Forrester S."/>
        </authorList>
    </citation>
    <scope>NUCLEOTIDE SEQUENCE [LARGE SCALE GENOMIC DNA]</scope>
    <source>
        <strain evidence="3">Crithidia deanei Carvalho (ATCC PRA-265)</strain>
    </source>
</reference>
<gene>
    <name evidence="2" type="ORF">ADEAN_000072000</name>
</gene>
<keyword evidence="3" id="KW-1185">Reference proteome</keyword>
<proteinExistence type="predicted"/>
<dbReference type="Proteomes" id="UP000515908">
    <property type="component" value="Chromosome 01"/>
</dbReference>
<dbReference type="AlphaFoldDB" id="A0A7G2C0R3"/>
<name>A0A7G2C0R3_9TRYP</name>
<dbReference type="EMBL" id="LR877145">
    <property type="protein sequence ID" value="CAD2213279.1"/>
    <property type="molecule type" value="Genomic_DNA"/>
</dbReference>
<dbReference type="VEuPathDB" id="TriTrypDB:ADEAN_000072000"/>
<accession>A0A7G2C0R3</accession>
<protein>
    <submittedName>
        <fullName evidence="2">Uncharacterized protein</fullName>
    </submittedName>
</protein>